<dbReference type="OrthoDB" id="417678at2759"/>
<accession>A0A813YQR9</accession>
<gene>
    <name evidence="3" type="ORF">FNK824_LOCUS1619</name>
    <name evidence="2" type="ORF">RFH988_LOCUS8342</name>
</gene>
<evidence type="ECO:0000313" key="2">
    <source>
        <dbReference type="EMBL" id="CAF0888278.1"/>
    </source>
</evidence>
<evidence type="ECO:0000256" key="1">
    <source>
        <dbReference type="SAM" id="MobiDB-lite"/>
    </source>
</evidence>
<comment type="caution">
    <text evidence="2">The sequence shown here is derived from an EMBL/GenBank/DDBJ whole genome shotgun (WGS) entry which is preliminary data.</text>
</comment>
<sequence length="466" mass="55055">MNDEKNDESSPVSPSTKYQKNHNDLSISKETFSNGYEYTKITNNNTLSKQRKLILHFDNRNTLQLSLFLFLFVANNVSSTTIEQGVNNFLTGVLWGYENDKDEWEWISTSPSLQKPDNCPKCITYFKYLENQIVREAIDRKDLRARTGNFIYNEGACFRQFYDELIESLRYNKLGGLEREREDLILTIEEVRELKTNELQPPVENNQRKRRLSILHSDPVPVNGFRSTNGTLYHYILPSFFRLIKYLQDTNRDFVIYLRTMGDDSKNFLTNSKRILSNEHPSFQFHQSLDVNLEPGRIERKNDQSICLQMKFQEDSDIQIITDEFLIHEKLESGHGIHAIKDDFNAWFGTNYHYSTSKPIWFDPDDRNPRSHHILFDDNFRVIDPYDSIVDIRIMNREKHKCYSCPFELYPKLENIFAVQANLYLILADHEYYIKTVEECEKNLDQLLQDAQTLKKIKEESCIDHL</sequence>
<dbReference type="EMBL" id="CAJOBE010000086">
    <property type="protein sequence ID" value="CAF3564398.1"/>
    <property type="molecule type" value="Genomic_DNA"/>
</dbReference>
<evidence type="ECO:0000313" key="3">
    <source>
        <dbReference type="EMBL" id="CAF3564398.1"/>
    </source>
</evidence>
<proteinExistence type="predicted"/>
<dbReference type="Proteomes" id="UP000663882">
    <property type="component" value="Unassembled WGS sequence"/>
</dbReference>
<feature type="region of interest" description="Disordered" evidence="1">
    <location>
        <begin position="1"/>
        <end position="24"/>
    </location>
</feature>
<dbReference type="Proteomes" id="UP000663874">
    <property type="component" value="Unassembled WGS sequence"/>
</dbReference>
<organism evidence="2 4">
    <name type="scientific">Rotaria sordida</name>
    <dbReference type="NCBI Taxonomy" id="392033"/>
    <lineage>
        <taxon>Eukaryota</taxon>
        <taxon>Metazoa</taxon>
        <taxon>Spiralia</taxon>
        <taxon>Gnathifera</taxon>
        <taxon>Rotifera</taxon>
        <taxon>Eurotatoria</taxon>
        <taxon>Bdelloidea</taxon>
        <taxon>Philodinida</taxon>
        <taxon>Philodinidae</taxon>
        <taxon>Rotaria</taxon>
    </lineage>
</organism>
<name>A0A813YQR9_9BILA</name>
<dbReference type="PANTHER" id="PTHR36960">
    <property type="entry name" value="SI:DKEY-32E6.3"/>
    <property type="match status" value="1"/>
</dbReference>
<reference evidence="2" key="1">
    <citation type="submission" date="2021-02" db="EMBL/GenBank/DDBJ databases">
        <authorList>
            <person name="Nowell W R."/>
        </authorList>
    </citation>
    <scope>NUCLEOTIDE SEQUENCE</scope>
</reference>
<feature type="compositionally biased region" description="Polar residues" evidence="1">
    <location>
        <begin position="9"/>
        <end position="24"/>
    </location>
</feature>
<dbReference type="PANTHER" id="PTHR36960:SF1">
    <property type="entry name" value="SI:DKEY-32E6.3"/>
    <property type="match status" value="1"/>
</dbReference>
<evidence type="ECO:0000313" key="4">
    <source>
        <dbReference type="Proteomes" id="UP000663882"/>
    </source>
</evidence>
<protein>
    <submittedName>
        <fullName evidence="2">Uncharacterized protein</fullName>
    </submittedName>
</protein>
<dbReference type="EMBL" id="CAJNOO010000280">
    <property type="protein sequence ID" value="CAF0888278.1"/>
    <property type="molecule type" value="Genomic_DNA"/>
</dbReference>
<dbReference type="AlphaFoldDB" id="A0A813YQR9"/>